<name>A0A8H3C1W3_9AGAM</name>
<comment type="caution">
    <text evidence="2">The sequence shown here is derived from an EMBL/GenBank/DDBJ whole genome shotgun (WGS) entry which is preliminary data.</text>
</comment>
<sequence length="321" mass="34693">MPANLKIDRRCTCTPCKQTPQGYRWLKYKTWRQHQVQEKNLQDLLALQATLQFDAHAAALANLRDLGQGKPGPTIPGPSQLDEGANRNLNDIGIELDDEDVGDTFDEPFEFMHLDIPAPEPRALDDPGDPPGSPTPIFDGPLDRDHSESPPPPPPPLLPPLELEYDSDNSESNYEFSHAYNDPPNLRFAYLNALADHIVRKNSVRNAEENLSSTTVNRSSLISSSASLRRALMVISSWVTAASRCLGAIEIGGFVGLEAALGAPTTGPPLPDVEDPTGVRGGAITGGSDILYWLYQAVTTKNGYFGSLAATECEGGTDSMG</sequence>
<dbReference type="Proteomes" id="UP000663888">
    <property type="component" value="Unassembled WGS sequence"/>
</dbReference>
<dbReference type="EMBL" id="CAJMWX010001138">
    <property type="protein sequence ID" value="CAE6469977.1"/>
    <property type="molecule type" value="Genomic_DNA"/>
</dbReference>
<gene>
    <name evidence="2" type="ORF">RDB_LOCUS105227</name>
</gene>
<evidence type="ECO:0000256" key="1">
    <source>
        <dbReference type="SAM" id="MobiDB-lite"/>
    </source>
</evidence>
<feature type="region of interest" description="Disordered" evidence="1">
    <location>
        <begin position="118"/>
        <end position="174"/>
    </location>
</feature>
<reference evidence="2" key="1">
    <citation type="submission" date="2021-01" db="EMBL/GenBank/DDBJ databases">
        <authorList>
            <person name="Kaushik A."/>
        </authorList>
    </citation>
    <scope>NUCLEOTIDE SEQUENCE</scope>
    <source>
        <strain evidence="2">AG4-R118</strain>
    </source>
</reference>
<dbReference type="AlphaFoldDB" id="A0A8H3C1W3"/>
<proteinExistence type="predicted"/>
<protein>
    <submittedName>
        <fullName evidence="2">Uncharacterized protein</fullName>
    </submittedName>
</protein>
<evidence type="ECO:0000313" key="3">
    <source>
        <dbReference type="Proteomes" id="UP000663888"/>
    </source>
</evidence>
<evidence type="ECO:0000313" key="2">
    <source>
        <dbReference type="EMBL" id="CAE6469977.1"/>
    </source>
</evidence>
<feature type="compositionally biased region" description="Pro residues" evidence="1">
    <location>
        <begin position="149"/>
        <end position="159"/>
    </location>
</feature>
<accession>A0A8H3C1W3</accession>
<organism evidence="2 3">
    <name type="scientific">Rhizoctonia solani</name>
    <dbReference type="NCBI Taxonomy" id="456999"/>
    <lineage>
        <taxon>Eukaryota</taxon>
        <taxon>Fungi</taxon>
        <taxon>Dikarya</taxon>
        <taxon>Basidiomycota</taxon>
        <taxon>Agaricomycotina</taxon>
        <taxon>Agaricomycetes</taxon>
        <taxon>Cantharellales</taxon>
        <taxon>Ceratobasidiaceae</taxon>
        <taxon>Rhizoctonia</taxon>
    </lineage>
</organism>